<dbReference type="OrthoDB" id="8940911at2"/>
<keyword evidence="2" id="KW-1185">Reference proteome</keyword>
<sequence>MAGEFARVVLVTGAGSGIGAATVRRLAGPGTAILVHTRANRDGAATAAAAAEAAGARTEVCLGDLAEAGTAAG</sequence>
<protein>
    <submittedName>
        <fullName evidence="1">SDR family NAD(P)-dependent oxidoreductase</fullName>
    </submittedName>
</protein>
<accession>A0A964T5K3</accession>
<dbReference type="InterPro" id="IPR036291">
    <property type="entry name" value="NAD(P)-bd_dom_sf"/>
</dbReference>
<name>A0A964T5K3_9HYPH</name>
<dbReference type="Gene3D" id="3.40.50.720">
    <property type="entry name" value="NAD(P)-binding Rossmann-like Domain"/>
    <property type="match status" value="1"/>
</dbReference>
<feature type="non-terminal residue" evidence="1">
    <location>
        <position position="73"/>
    </location>
</feature>
<dbReference type="RefSeq" id="WP_161140654.1">
    <property type="nucleotide sequence ID" value="NZ_SPKJ01000034.1"/>
</dbReference>
<dbReference type="EMBL" id="SPKJ01000034">
    <property type="protein sequence ID" value="MYZ48302.1"/>
    <property type="molecule type" value="Genomic_DNA"/>
</dbReference>
<proteinExistence type="predicted"/>
<gene>
    <name evidence="1" type="ORF">E4O86_11325</name>
</gene>
<dbReference type="Proteomes" id="UP000773614">
    <property type="component" value="Unassembled WGS sequence"/>
</dbReference>
<dbReference type="SUPFAM" id="SSF51735">
    <property type="entry name" value="NAD(P)-binding Rossmann-fold domains"/>
    <property type="match status" value="1"/>
</dbReference>
<evidence type="ECO:0000313" key="2">
    <source>
        <dbReference type="Proteomes" id="UP000773614"/>
    </source>
</evidence>
<dbReference type="AlphaFoldDB" id="A0A964T5K3"/>
<dbReference type="InterPro" id="IPR002347">
    <property type="entry name" value="SDR_fam"/>
</dbReference>
<dbReference type="Pfam" id="PF00106">
    <property type="entry name" value="adh_short"/>
    <property type="match status" value="1"/>
</dbReference>
<reference evidence="1" key="1">
    <citation type="submission" date="2019-03" db="EMBL/GenBank/DDBJ databases">
        <title>Afifella sp. nov., isolated from activated sludge.</title>
        <authorList>
            <person name="Li Q."/>
            <person name="Liu Y."/>
        </authorList>
    </citation>
    <scope>NUCLEOTIDE SEQUENCE</scope>
    <source>
        <strain evidence="1">L72</strain>
    </source>
</reference>
<comment type="caution">
    <text evidence="1">The sequence shown here is derived from an EMBL/GenBank/DDBJ whole genome shotgun (WGS) entry which is preliminary data.</text>
</comment>
<organism evidence="1 2">
    <name type="scientific">Propylenella binzhouense</name>
    <dbReference type="NCBI Taxonomy" id="2555902"/>
    <lineage>
        <taxon>Bacteria</taxon>
        <taxon>Pseudomonadati</taxon>
        <taxon>Pseudomonadota</taxon>
        <taxon>Alphaproteobacteria</taxon>
        <taxon>Hyphomicrobiales</taxon>
        <taxon>Propylenellaceae</taxon>
        <taxon>Propylenella</taxon>
    </lineage>
</organism>
<evidence type="ECO:0000313" key="1">
    <source>
        <dbReference type="EMBL" id="MYZ48302.1"/>
    </source>
</evidence>